<protein>
    <submittedName>
        <fullName evidence="1">Uncharacterized protein</fullName>
    </submittedName>
</protein>
<gene>
    <name evidence="1" type="ORF">L9F63_026743</name>
</gene>
<feature type="non-terminal residue" evidence="1">
    <location>
        <position position="1"/>
    </location>
</feature>
<organism evidence="1 2">
    <name type="scientific">Diploptera punctata</name>
    <name type="common">Pacific beetle cockroach</name>
    <dbReference type="NCBI Taxonomy" id="6984"/>
    <lineage>
        <taxon>Eukaryota</taxon>
        <taxon>Metazoa</taxon>
        <taxon>Ecdysozoa</taxon>
        <taxon>Arthropoda</taxon>
        <taxon>Hexapoda</taxon>
        <taxon>Insecta</taxon>
        <taxon>Pterygota</taxon>
        <taxon>Neoptera</taxon>
        <taxon>Polyneoptera</taxon>
        <taxon>Dictyoptera</taxon>
        <taxon>Blattodea</taxon>
        <taxon>Blaberoidea</taxon>
        <taxon>Blaberidae</taxon>
        <taxon>Diplopterinae</taxon>
        <taxon>Diploptera</taxon>
    </lineage>
</organism>
<feature type="non-terminal residue" evidence="1">
    <location>
        <position position="55"/>
    </location>
</feature>
<dbReference type="AlphaFoldDB" id="A0AAD8EPT4"/>
<name>A0AAD8EPT4_DIPPU</name>
<keyword evidence="2" id="KW-1185">Reference proteome</keyword>
<comment type="caution">
    <text evidence="1">The sequence shown here is derived from an EMBL/GenBank/DDBJ whole genome shotgun (WGS) entry which is preliminary data.</text>
</comment>
<dbReference type="EMBL" id="JASPKZ010001247">
    <property type="protein sequence ID" value="KAJ9598153.1"/>
    <property type="molecule type" value="Genomic_DNA"/>
</dbReference>
<evidence type="ECO:0000313" key="1">
    <source>
        <dbReference type="EMBL" id="KAJ9598153.1"/>
    </source>
</evidence>
<sequence>RDQLDGCTSRQSLPIILSIHQTKEHRSITPRSKELFPTLTSVTSLYFVKLESIFS</sequence>
<evidence type="ECO:0000313" key="2">
    <source>
        <dbReference type="Proteomes" id="UP001233999"/>
    </source>
</evidence>
<reference evidence="1" key="2">
    <citation type="submission" date="2023-05" db="EMBL/GenBank/DDBJ databases">
        <authorList>
            <person name="Fouks B."/>
        </authorList>
    </citation>
    <scope>NUCLEOTIDE SEQUENCE</scope>
    <source>
        <strain evidence="1">Stay&amp;Tobe</strain>
        <tissue evidence="1">Testes</tissue>
    </source>
</reference>
<accession>A0AAD8EPT4</accession>
<dbReference type="Proteomes" id="UP001233999">
    <property type="component" value="Unassembled WGS sequence"/>
</dbReference>
<reference evidence="1" key="1">
    <citation type="journal article" date="2023" name="IScience">
        <title>Live-bearing cockroach genome reveals convergent evolutionary mechanisms linked to viviparity in insects and beyond.</title>
        <authorList>
            <person name="Fouks B."/>
            <person name="Harrison M.C."/>
            <person name="Mikhailova A.A."/>
            <person name="Marchal E."/>
            <person name="English S."/>
            <person name="Carruthers M."/>
            <person name="Jennings E.C."/>
            <person name="Chiamaka E.L."/>
            <person name="Frigard R.A."/>
            <person name="Pippel M."/>
            <person name="Attardo G.M."/>
            <person name="Benoit J.B."/>
            <person name="Bornberg-Bauer E."/>
            <person name="Tobe S.S."/>
        </authorList>
    </citation>
    <scope>NUCLEOTIDE SEQUENCE</scope>
    <source>
        <strain evidence="1">Stay&amp;Tobe</strain>
    </source>
</reference>
<proteinExistence type="predicted"/>